<dbReference type="PANTHER" id="PTHR34153:SF2">
    <property type="entry name" value="SI:CH211-262H13.3-RELATED"/>
    <property type="match status" value="1"/>
</dbReference>
<feature type="domain" description="DUF4806" evidence="1">
    <location>
        <begin position="206"/>
        <end position="271"/>
    </location>
</feature>
<evidence type="ECO:0000259" key="1">
    <source>
        <dbReference type="Pfam" id="PF16064"/>
    </source>
</evidence>
<dbReference type="Proteomes" id="UP000007755">
    <property type="component" value="Unassembled WGS sequence"/>
</dbReference>
<dbReference type="Pfam" id="PF16064">
    <property type="entry name" value="DUF4806"/>
    <property type="match status" value="1"/>
</dbReference>
<reference evidence="2" key="1">
    <citation type="submission" date="2011-02" db="EMBL/GenBank/DDBJ databases">
        <title>The genome of the leaf-cutting ant Acromyrmex echinatior suggests key adaptations to social evolution and fungus farming.</title>
        <authorList>
            <person name="Nygaard S."/>
            <person name="Zhang G."/>
        </authorList>
    </citation>
    <scope>NUCLEOTIDE SEQUENCE</scope>
</reference>
<evidence type="ECO:0000313" key="3">
    <source>
        <dbReference type="Proteomes" id="UP000007755"/>
    </source>
</evidence>
<accession>F4X2N2</accession>
<dbReference type="EMBL" id="GL888591">
    <property type="protein sequence ID" value="EGI59228.1"/>
    <property type="molecule type" value="Genomic_DNA"/>
</dbReference>
<dbReference type="InterPro" id="IPR032071">
    <property type="entry name" value="DUF4806"/>
</dbReference>
<keyword evidence="3" id="KW-1185">Reference proteome</keyword>
<organism evidence="3">
    <name type="scientific">Acromyrmex echinatior</name>
    <name type="common">Panamanian leafcutter ant</name>
    <name type="synonym">Acromyrmex octospinosus echinatior</name>
    <dbReference type="NCBI Taxonomy" id="103372"/>
    <lineage>
        <taxon>Eukaryota</taxon>
        <taxon>Metazoa</taxon>
        <taxon>Ecdysozoa</taxon>
        <taxon>Arthropoda</taxon>
        <taxon>Hexapoda</taxon>
        <taxon>Insecta</taxon>
        <taxon>Pterygota</taxon>
        <taxon>Neoptera</taxon>
        <taxon>Endopterygota</taxon>
        <taxon>Hymenoptera</taxon>
        <taxon>Apocrita</taxon>
        <taxon>Aculeata</taxon>
        <taxon>Formicoidea</taxon>
        <taxon>Formicidae</taxon>
        <taxon>Myrmicinae</taxon>
        <taxon>Acromyrmex</taxon>
    </lineage>
</organism>
<dbReference type="InParanoid" id="F4X2N2"/>
<dbReference type="OrthoDB" id="7546850at2759"/>
<gene>
    <name evidence="2" type="ORF">G5I_12562</name>
</gene>
<dbReference type="PANTHER" id="PTHR34153">
    <property type="entry name" value="SI:CH211-262H13.3-RELATED-RELATED"/>
    <property type="match status" value="1"/>
</dbReference>
<dbReference type="AlphaFoldDB" id="F4X2N2"/>
<proteinExistence type="predicted"/>
<name>F4X2N2_ACREC</name>
<evidence type="ECO:0000313" key="2">
    <source>
        <dbReference type="EMBL" id="EGI59228.1"/>
    </source>
</evidence>
<protein>
    <recommendedName>
        <fullName evidence="1">DUF4806 domain-containing protein</fullName>
    </recommendedName>
</protein>
<sequence>MYESNIYVNNNSLEETRKKADPNYATCDENRRHEKRVIHEKQFDDTYDTYDDSIDEDCDSASQLQTSYKKIKINENWESSGKKSLHDKQLLHKKQFSCNKISQIATLSTSKHSLYDKSQTQIVDPLQIVQMDESSEFGPQEMNVQNLEFISTTAPSVTVSDIEKLIPICEETLRYVKSIDRRLRVLEKGVINEEEPEGMNVFDDLLPINSIQNLKRFEESIETAEIKTKFMEFIKRIGGKGNKNMIQRCMSRLFTNEFGISCSWCGRGNNYRMCDLKCIQVLKIVLRARGINECEFETIASEWFRLSKLRYDRENKKVLPTDDCDTQEKET</sequence>